<dbReference type="Gene3D" id="3.90.830.10">
    <property type="entry name" value="Syntaxin Binding Protein 1, Chain A, domain 2"/>
    <property type="match status" value="1"/>
</dbReference>
<sequence>MTSITEIMRKRLMDSIQSIQPPGKWKIIVVDSKSNQILNAACKMYDILEENNDFRSMDTILTFYCQVVENIEKKRQPYPTLEAIYFLTPCTESILRLVDDFSTKPPTYKAAHVHFTSGLNDQLFDDLNKRLKATGASEYILGLKELYVDFIVKETAVFTVDPITSFLSVFGDDRMTNPDDALRITAKQLLSVCATLGEDPIIRYQSESEGDIHPQGSPAKKLAHIVQKEVDNFCKLNPNFPPNRQPPQPRATMLIVDRSIDPAAPLLHEFTYQAMINDLLPVEETDNHQGIKYSYEFHQADGSLDSKEVTLDEEDNVYKSIRHMHIAECSDRLVEKFNEFLSENKAAANAGDRSGPKDSAKSLKEMKEMLTNLPQYQDLKAKYSAHLSIAQECMSYFERHKLNSVGNLEQNMATGETADGETPKTIVLDMVPLLDDPHVSPLDKARLLMLYIIWKEGGIFEDDKKKLLEHAKLKGELRDAINNLPLIGVKLTRIRKPEKSSFLKKRRQKKNKDEETPYELSRYVPVLKKVMDAHLTNTLDPKQFSFTRQADMEPSEDGHGHAPGQGGIPLSGVSLRTTKPTWTKKPGTGTTGSPRTSHGAKLIVFVIGGATYSEIRSVYEIADTFNRDVYIGTTEILRPSSFIDHLGHLRLPVPAPKAIIPAYVPPTKAAPPSDVMSKTASLMSHMNLNSSSSHLSHKSSSMSLSDKASTASTEEKDKKKKKGLKRFF</sequence>
<feature type="region of interest" description="Disordered" evidence="2">
    <location>
        <begin position="550"/>
        <end position="595"/>
    </location>
</feature>
<dbReference type="Gene3D" id="3.40.50.1910">
    <property type="match status" value="1"/>
</dbReference>
<evidence type="ECO:0008006" key="5">
    <source>
        <dbReference type="Google" id="ProtNLM"/>
    </source>
</evidence>
<dbReference type="InterPro" id="IPR001619">
    <property type="entry name" value="Sec1-like"/>
</dbReference>
<gene>
    <name evidence="3" type="primary">PARPA_13241.1 scaffold 46252</name>
</gene>
<organism evidence="3 4">
    <name type="scientific">Parasitella parasitica</name>
    <dbReference type="NCBI Taxonomy" id="35722"/>
    <lineage>
        <taxon>Eukaryota</taxon>
        <taxon>Fungi</taxon>
        <taxon>Fungi incertae sedis</taxon>
        <taxon>Mucoromycota</taxon>
        <taxon>Mucoromycotina</taxon>
        <taxon>Mucoromycetes</taxon>
        <taxon>Mucorales</taxon>
        <taxon>Mucorineae</taxon>
        <taxon>Mucoraceae</taxon>
        <taxon>Parasitella</taxon>
    </lineage>
</organism>
<dbReference type="PANTHER" id="PTHR11679">
    <property type="entry name" value="VESICLE PROTEIN SORTING-ASSOCIATED"/>
    <property type="match status" value="1"/>
</dbReference>
<dbReference type="GO" id="GO:0016192">
    <property type="term" value="P:vesicle-mediated transport"/>
    <property type="evidence" value="ECO:0007669"/>
    <property type="project" value="InterPro"/>
</dbReference>
<dbReference type="AlphaFoldDB" id="A0A0B7NNF0"/>
<dbReference type="Proteomes" id="UP000054107">
    <property type="component" value="Unassembled WGS sequence"/>
</dbReference>
<name>A0A0B7NNF0_9FUNG</name>
<dbReference type="OrthoDB" id="2228at2759"/>
<evidence type="ECO:0000256" key="1">
    <source>
        <dbReference type="ARBA" id="ARBA00009884"/>
    </source>
</evidence>
<feature type="compositionally biased region" description="Low complexity" evidence="2">
    <location>
        <begin position="576"/>
        <end position="595"/>
    </location>
</feature>
<reference evidence="3 4" key="1">
    <citation type="submission" date="2014-09" db="EMBL/GenBank/DDBJ databases">
        <authorList>
            <person name="Ellenberger Sabrina"/>
        </authorList>
    </citation>
    <scope>NUCLEOTIDE SEQUENCE [LARGE SCALE GENOMIC DNA]</scope>
    <source>
        <strain evidence="3 4">CBS 412.66</strain>
    </source>
</reference>
<evidence type="ECO:0000313" key="4">
    <source>
        <dbReference type="Proteomes" id="UP000054107"/>
    </source>
</evidence>
<feature type="region of interest" description="Disordered" evidence="2">
    <location>
        <begin position="688"/>
        <end position="728"/>
    </location>
</feature>
<dbReference type="InterPro" id="IPR043127">
    <property type="entry name" value="Sec-1-like_dom3a"/>
</dbReference>
<keyword evidence="4" id="KW-1185">Reference proteome</keyword>
<protein>
    <recommendedName>
        <fullName evidence="5">Sec1-like protein</fullName>
    </recommendedName>
</protein>
<dbReference type="Gene3D" id="1.25.40.60">
    <property type="match status" value="1"/>
</dbReference>
<dbReference type="PIRSF" id="PIRSF005715">
    <property type="entry name" value="VPS45_Sec1"/>
    <property type="match status" value="1"/>
</dbReference>
<comment type="similarity">
    <text evidence="1">Belongs to the STXBP/unc-18/SEC1 family.</text>
</comment>
<proteinExistence type="inferred from homology"/>
<dbReference type="InterPro" id="IPR043154">
    <property type="entry name" value="Sec-1-like_dom1"/>
</dbReference>
<evidence type="ECO:0000256" key="2">
    <source>
        <dbReference type="SAM" id="MobiDB-lite"/>
    </source>
</evidence>
<dbReference type="Pfam" id="PF00995">
    <property type="entry name" value="Sec1"/>
    <property type="match status" value="1"/>
</dbReference>
<dbReference type="EMBL" id="LN733964">
    <property type="protein sequence ID" value="CEP18932.1"/>
    <property type="molecule type" value="Genomic_DNA"/>
</dbReference>
<feature type="compositionally biased region" description="Basic residues" evidence="2">
    <location>
        <begin position="718"/>
        <end position="728"/>
    </location>
</feature>
<feature type="compositionally biased region" description="Low complexity" evidence="2">
    <location>
        <begin position="688"/>
        <end position="705"/>
    </location>
</feature>
<dbReference type="InterPro" id="IPR027482">
    <property type="entry name" value="Sec1-like_dom2"/>
</dbReference>
<dbReference type="InterPro" id="IPR036045">
    <property type="entry name" value="Sec1-like_sf"/>
</dbReference>
<evidence type="ECO:0000313" key="3">
    <source>
        <dbReference type="EMBL" id="CEP18932.1"/>
    </source>
</evidence>
<dbReference type="Gene3D" id="3.40.50.2060">
    <property type="match status" value="1"/>
</dbReference>
<accession>A0A0B7NNF0</accession>
<dbReference type="STRING" id="35722.A0A0B7NNF0"/>
<dbReference type="SUPFAM" id="SSF56815">
    <property type="entry name" value="Sec1/munc18-like (SM) proteins"/>
    <property type="match status" value="1"/>
</dbReference>